<dbReference type="SMART" id="SM00513">
    <property type="entry name" value="SAP"/>
    <property type="match status" value="1"/>
</dbReference>
<evidence type="ECO:0000259" key="2">
    <source>
        <dbReference type="PROSITE" id="PS50800"/>
    </source>
</evidence>
<accession>A0AAN7QNH7</accession>
<protein>
    <recommendedName>
        <fullName evidence="2">SAP domain-containing protein</fullName>
    </recommendedName>
</protein>
<reference evidence="4" key="1">
    <citation type="submission" date="2023-01" db="EMBL/GenBank/DDBJ databases">
        <title>Key to firefly adult light organ development and bioluminescence: homeobox transcription factors regulate luciferase expression and transportation to peroxisome.</title>
        <authorList>
            <person name="Fu X."/>
        </authorList>
    </citation>
    <scope>NUCLEOTIDE SEQUENCE [LARGE SCALE GENOMIC DNA]</scope>
</reference>
<name>A0AAN7QNH7_9COLE</name>
<comment type="caution">
    <text evidence="3">The sequence shown here is derived from an EMBL/GenBank/DDBJ whole genome shotgun (WGS) entry which is preliminary data.</text>
</comment>
<keyword evidence="4" id="KW-1185">Reference proteome</keyword>
<dbReference type="Pfam" id="PF02037">
    <property type="entry name" value="SAP"/>
    <property type="match status" value="1"/>
</dbReference>
<feature type="domain" description="SAP" evidence="2">
    <location>
        <begin position="5"/>
        <end position="39"/>
    </location>
</feature>
<dbReference type="Pfam" id="PF15929">
    <property type="entry name" value="Myofilin"/>
    <property type="match status" value="1"/>
</dbReference>
<dbReference type="Gene3D" id="1.10.720.30">
    <property type="entry name" value="SAP domain"/>
    <property type="match status" value="1"/>
</dbReference>
<evidence type="ECO:0000256" key="1">
    <source>
        <dbReference type="SAM" id="Coils"/>
    </source>
</evidence>
<organism evidence="3 4">
    <name type="scientific">Aquatica leii</name>
    <dbReference type="NCBI Taxonomy" id="1421715"/>
    <lineage>
        <taxon>Eukaryota</taxon>
        <taxon>Metazoa</taxon>
        <taxon>Ecdysozoa</taxon>
        <taxon>Arthropoda</taxon>
        <taxon>Hexapoda</taxon>
        <taxon>Insecta</taxon>
        <taxon>Pterygota</taxon>
        <taxon>Neoptera</taxon>
        <taxon>Endopterygota</taxon>
        <taxon>Coleoptera</taxon>
        <taxon>Polyphaga</taxon>
        <taxon>Elateriformia</taxon>
        <taxon>Elateroidea</taxon>
        <taxon>Lampyridae</taxon>
        <taxon>Luciolinae</taxon>
        <taxon>Aquatica</taxon>
    </lineage>
</organism>
<keyword evidence="1" id="KW-0175">Coiled coil</keyword>
<dbReference type="InterPro" id="IPR036361">
    <property type="entry name" value="SAP_dom_sf"/>
</dbReference>
<dbReference type="AlphaFoldDB" id="A0AAN7QNH7"/>
<proteinExistence type="predicted"/>
<sequence>MENTISNFKLEELKEKLRRRGLNTTGTKTELFNRMMANDPSGSWLYETDDDEINDDNDVRDVQKDVVTSVSASAMTSYDVRELELIRREKEIAERELKMVQREIEQLRLRMPTNEEREAATTTSKANISAIADVLNYFEGNGEDYDNWEKQSPQTIHLITYTPLATDREKNTKMFKNHLEMISRNETPSKKAKFWQAFVGSLKGSEDLKAPEGMHSRSHGIFRPVTEFPQLSSTWDTWPYGKSIYDDPIHAGERVNVPGYRYDPIHRDIYGYSPRRIFPHNYGYSPLARYRPVFHIPKPKPFDAEQAWDDHLARRAERERLYPSAFDHFHTSYPFSRYPLYLVHAKRPHLNPEDKSNPYDSLLSHLDRLNDFDKYNNLFPKLWSPTPIKIGEFAPRPGEVGFNYFGQPIYTRGGLRPSKLLWSDLLNPSPSLPISAITRDPWWWNHPSLKPFAPFSNWGKSPSYLRDSYLSPVKRTYLWDKHPVRPFAAI</sequence>
<feature type="coiled-coil region" evidence="1">
    <location>
        <begin position="83"/>
        <end position="117"/>
    </location>
</feature>
<gene>
    <name evidence="3" type="ORF">RN001_002429</name>
</gene>
<dbReference type="EMBL" id="JARPUR010000001">
    <property type="protein sequence ID" value="KAK4886158.1"/>
    <property type="molecule type" value="Genomic_DNA"/>
</dbReference>
<evidence type="ECO:0000313" key="4">
    <source>
        <dbReference type="Proteomes" id="UP001353858"/>
    </source>
</evidence>
<dbReference type="PROSITE" id="PS50800">
    <property type="entry name" value="SAP"/>
    <property type="match status" value="1"/>
</dbReference>
<dbReference type="InterPro" id="IPR003034">
    <property type="entry name" value="SAP_dom"/>
</dbReference>
<evidence type="ECO:0000313" key="3">
    <source>
        <dbReference type="EMBL" id="KAK4886158.1"/>
    </source>
</evidence>
<dbReference type="Proteomes" id="UP001353858">
    <property type="component" value="Unassembled WGS sequence"/>
</dbReference>
<dbReference type="InterPro" id="IPR031828">
    <property type="entry name" value="Myofilin"/>
</dbReference>
<dbReference type="SUPFAM" id="SSF68906">
    <property type="entry name" value="SAP domain"/>
    <property type="match status" value="1"/>
</dbReference>